<dbReference type="Proteomes" id="UP000887561">
    <property type="component" value="Unplaced"/>
</dbReference>
<proteinExistence type="predicted"/>
<protein>
    <submittedName>
        <fullName evidence="2">Uncharacterized protein</fullName>
    </submittedName>
</protein>
<reference evidence="2" key="1">
    <citation type="submission" date="2022-11" db="UniProtKB">
        <authorList>
            <consortium name="WormBaseParasite"/>
        </authorList>
    </citation>
    <scope>IDENTIFICATION</scope>
</reference>
<evidence type="ECO:0000313" key="1">
    <source>
        <dbReference type="Proteomes" id="UP000887561"/>
    </source>
</evidence>
<evidence type="ECO:0000313" key="2">
    <source>
        <dbReference type="WBParaSite" id="scaffold41069_cov336.g23791"/>
    </source>
</evidence>
<dbReference type="AlphaFoldDB" id="A0A915MLM0"/>
<accession>A0A915MLM0</accession>
<keyword evidence="1" id="KW-1185">Reference proteome</keyword>
<organism evidence="1 2">
    <name type="scientific">Meloidogyne javanica</name>
    <name type="common">Root-knot nematode worm</name>
    <dbReference type="NCBI Taxonomy" id="6303"/>
    <lineage>
        <taxon>Eukaryota</taxon>
        <taxon>Metazoa</taxon>
        <taxon>Ecdysozoa</taxon>
        <taxon>Nematoda</taxon>
        <taxon>Chromadorea</taxon>
        <taxon>Rhabditida</taxon>
        <taxon>Tylenchina</taxon>
        <taxon>Tylenchomorpha</taxon>
        <taxon>Tylenchoidea</taxon>
        <taxon>Meloidogynidae</taxon>
        <taxon>Meloidogyninae</taxon>
        <taxon>Meloidogyne</taxon>
        <taxon>Meloidogyne incognita group</taxon>
    </lineage>
</organism>
<name>A0A915MLM0_MELJA</name>
<dbReference type="WBParaSite" id="scaffold41069_cov336.g23791">
    <property type="protein sequence ID" value="scaffold41069_cov336.g23791"/>
    <property type="gene ID" value="scaffold41069_cov336.g23791"/>
</dbReference>
<sequence length="82" mass="9381">MRIEVHRLSQPFRAAERAFVSHGCRSMDLLSKIVSLKFTSIILAAIETESINKLLNKLAKSQQVFPKLTNLEVEFKFLDAYV</sequence>